<dbReference type="InterPro" id="IPR006254">
    <property type="entry name" value="Isocitrate_lyase"/>
</dbReference>
<dbReference type="InterPro" id="IPR039556">
    <property type="entry name" value="ICL/PEPM"/>
</dbReference>
<dbReference type="SUPFAM" id="SSF51621">
    <property type="entry name" value="Phosphoenolpyruvate/pyruvate domain"/>
    <property type="match status" value="1"/>
</dbReference>
<comment type="catalytic activity">
    <reaction evidence="3">
        <text>D-threo-isocitrate = glyoxylate + succinate</text>
        <dbReference type="Rhea" id="RHEA:13245"/>
        <dbReference type="ChEBI" id="CHEBI:15562"/>
        <dbReference type="ChEBI" id="CHEBI:30031"/>
        <dbReference type="ChEBI" id="CHEBI:36655"/>
        <dbReference type="EC" id="4.1.3.1"/>
    </reaction>
</comment>
<dbReference type="PANTHER" id="PTHR21631:SF3">
    <property type="entry name" value="BIFUNCTIONAL GLYOXYLATE CYCLE PROTEIN"/>
    <property type="match status" value="1"/>
</dbReference>
<dbReference type="Gene3D" id="3.20.20.60">
    <property type="entry name" value="Phosphoenolpyruvate-binding domains"/>
    <property type="match status" value="1"/>
</dbReference>
<evidence type="ECO:0000256" key="4">
    <source>
        <dbReference type="NCBIfam" id="TIGR01346"/>
    </source>
</evidence>
<dbReference type="CDD" id="cd00377">
    <property type="entry name" value="ICL_PEPM"/>
    <property type="match status" value="1"/>
</dbReference>
<proteinExistence type="predicted"/>
<evidence type="ECO:0000313" key="5">
    <source>
        <dbReference type="EMBL" id="UOF89456.1"/>
    </source>
</evidence>
<dbReference type="InterPro" id="IPR018523">
    <property type="entry name" value="Isocitrate_lyase_ph_CS"/>
</dbReference>
<dbReference type="RefSeq" id="WP_347436144.1">
    <property type="nucleotide sequence ID" value="NZ_CP089291.1"/>
</dbReference>
<name>A0ABY4CG05_9BACL</name>
<dbReference type="PANTHER" id="PTHR21631">
    <property type="entry name" value="ISOCITRATE LYASE/MALATE SYNTHASE"/>
    <property type="match status" value="1"/>
</dbReference>
<accession>A0ABY4CG05</accession>
<dbReference type="GO" id="GO:0004451">
    <property type="term" value="F:isocitrate lyase activity"/>
    <property type="evidence" value="ECO:0007669"/>
    <property type="project" value="UniProtKB-EC"/>
</dbReference>
<organism evidence="5 6">
    <name type="scientific">Fodinisporobacter ferrooxydans</name>
    <dbReference type="NCBI Taxonomy" id="2901836"/>
    <lineage>
        <taxon>Bacteria</taxon>
        <taxon>Bacillati</taxon>
        <taxon>Bacillota</taxon>
        <taxon>Bacilli</taxon>
        <taxon>Bacillales</taxon>
        <taxon>Alicyclobacillaceae</taxon>
        <taxon>Fodinisporobacter</taxon>
    </lineage>
</organism>
<dbReference type="Proteomes" id="UP000830167">
    <property type="component" value="Chromosome"/>
</dbReference>
<sequence>MKQESRKEAAQKLEQEWKTERFQGITRNYSAEDVIRLRGSISIEHTLARLGAERLWNLLHTEHHIKALGALTGNQAVQQVKAGLQAIYLSGWQVAADANLSGQMYPDQSLYPANSVPHVVKRINQAFQRADQIDHMEGNSDTYWFAPIVADAEAGFGGPLNVFELMKSMIEAGAAGVHFEDQLASEKKCGHMGGKVLIPTSQAIRNLTSARFAADVMGVPTVIIARTDANGAHLITSDIDTRDREFLTGERTAEGFFRMRGGLDAAIARGLSYAPYADLIWCETSEPNIEEARRFAEEIHAKFPGKLLAYNCSPSFNWKRKLSQEEIETFQVQLGEMGYKFQFVTLAGFHALNHSMFELARNYKDRGMGAYSELQQAEFASEPYGYTATKHQREVGTGYFDQVSLAVSGGASSTTALTGSTEEEQFTTVS</sequence>
<evidence type="ECO:0000256" key="2">
    <source>
        <dbReference type="ARBA" id="ARBA00023239"/>
    </source>
</evidence>
<evidence type="ECO:0000256" key="3">
    <source>
        <dbReference type="ARBA" id="ARBA00023531"/>
    </source>
</evidence>
<dbReference type="PROSITE" id="PS00161">
    <property type="entry name" value="ISOCITRATE_LYASE"/>
    <property type="match status" value="1"/>
</dbReference>
<dbReference type="EMBL" id="CP089291">
    <property type="protein sequence ID" value="UOF89456.1"/>
    <property type="molecule type" value="Genomic_DNA"/>
</dbReference>
<dbReference type="EC" id="4.1.3.1" evidence="1 4"/>
<reference evidence="5" key="1">
    <citation type="submission" date="2021-12" db="EMBL/GenBank/DDBJ databases">
        <title>Alicyclobacillaceae gen. nov., sp. nov., isolated from chalcocite enrichment system.</title>
        <authorList>
            <person name="Jiang Z."/>
        </authorList>
    </citation>
    <scope>NUCLEOTIDE SEQUENCE</scope>
    <source>
        <strain evidence="5">MYW30-H2</strain>
    </source>
</reference>
<dbReference type="NCBIfam" id="NF011645">
    <property type="entry name" value="PRK15063.1"/>
    <property type="match status" value="1"/>
</dbReference>
<dbReference type="NCBIfam" id="TIGR01346">
    <property type="entry name" value="isocit_lyase"/>
    <property type="match status" value="1"/>
</dbReference>
<dbReference type="PIRSF" id="PIRSF001362">
    <property type="entry name" value="Isocit_lyase"/>
    <property type="match status" value="1"/>
</dbReference>
<gene>
    <name evidence="5" type="primary">aceA</name>
    <name evidence="5" type="ORF">LSG31_16385</name>
</gene>
<dbReference type="InterPro" id="IPR015813">
    <property type="entry name" value="Pyrv/PenolPyrv_kinase-like_dom"/>
</dbReference>
<keyword evidence="6" id="KW-1185">Reference proteome</keyword>
<dbReference type="InterPro" id="IPR040442">
    <property type="entry name" value="Pyrv_kinase-like_dom_sf"/>
</dbReference>
<evidence type="ECO:0000256" key="1">
    <source>
        <dbReference type="ARBA" id="ARBA00012909"/>
    </source>
</evidence>
<dbReference type="Pfam" id="PF00463">
    <property type="entry name" value="ICL"/>
    <property type="match status" value="2"/>
</dbReference>
<keyword evidence="2 5" id="KW-0456">Lyase</keyword>
<evidence type="ECO:0000313" key="6">
    <source>
        <dbReference type="Proteomes" id="UP000830167"/>
    </source>
</evidence>
<protein>
    <recommendedName>
        <fullName evidence="1 4">Isocitrate lyase</fullName>
        <ecNumber evidence="1 4">4.1.3.1</ecNumber>
    </recommendedName>
</protein>